<dbReference type="PANTHER" id="PTHR42685:SF22">
    <property type="entry name" value="CONDITIONED MEDIUM FACTOR RECEPTOR 1"/>
    <property type="match status" value="1"/>
</dbReference>
<dbReference type="AlphaFoldDB" id="A0A239DUQ7"/>
<dbReference type="OrthoDB" id="1142316at2"/>
<dbReference type="Gene3D" id="3.50.50.60">
    <property type="entry name" value="FAD/NAD(P)-binding domain"/>
    <property type="match status" value="1"/>
</dbReference>
<protein>
    <submittedName>
        <fullName evidence="2">Dehydrogenase (Flavoprotein)</fullName>
    </submittedName>
</protein>
<evidence type="ECO:0000313" key="3">
    <source>
        <dbReference type="Proteomes" id="UP000198379"/>
    </source>
</evidence>
<dbReference type="InterPro" id="IPR036188">
    <property type="entry name" value="FAD/NAD-bd_sf"/>
</dbReference>
<evidence type="ECO:0000313" key="2">
    <source>
        <dbReference type="EMBL" id="SNS35463.1"/>
    </source>
</evidence>
<dbReference type="Proteomes" id="UP000198379">
    <property type="component" value="Unassembled WGS sequence"/>
</dbReference>
<name>A0A239DUQ7_9FLAO</name>
<feature type="domain" description="FAD-binding" evidence="1">
    <location>
        <begin position="6"/>
        <end position="296"/>
    </location>
</feature>
<evidence type="ECO:0000259" key="1">
    <source>
        <dbReference type="Pfam" id="PF01494"/>
    </source>
</evidence>
<dbReference type="PRINTS" id="PR00420">
    <property type="entry name" value="RNGMNOXGNASE"/>
</dbReference>
<dbReference type="PANTHER" id="PTHR42685">
    <property type="entry name" value="GERANYLGERANYL DIPHOSPHATE REDUCTASE"/>
    <property type="match status" value="1"/>
</dbReference>
<dbReference type="SUPFAM" id="SSF51905">
    <property type="entry name" value="FAD/NAD(P)-binding domain"/>
    <property type="match status" value="1"/>
</dbReference>
<dbReference type="InterPro" id="IPR002938">
    <property type="entry name" value="FAD-bd"/>
</dbReference>
<reference evidence="2 3" key="1">
    <citation type="submission" date="2017-06" db="EMBL/GenBank/DDBJ databases">
        <authorList>
            <person name="Kim H.J."/>
            <person name="Triplett B.A."/>
        </authorList>
    </citation>
    <scope>NUCLEOTIDE SEQUENCE [LARGE SCALE GENOMIC DNA]</scope>
    <source>
        <strain evidence="2 3">DSM 25597</strain>
    </source>
</reference>
<keyword evidence="3" id="KW-1185">Reference proteome</keyword>
<accession>A0A239DUQ7</accession>
<sequence>MNQKQIKVLIVGGGLAGLTSAIHLAKENINVVLIEKNTYPKHKVCGEYVSNEVFSYLESLGVHPYNHQAKKIEKFQFSSLSGNTLDITLPLGGFGISRYALDEIMVKRAIALGVEVIQATVAHILFKENHFQVITNDHQEYIANYVIGAHGKRSNLDSTLSRKFIKKKSAWLGVKAHYKSDFPDDLVALHNFNGGYCGLSKVETGNVNACYLADYKSFKAYKNIEEYQQKVLYKNKALKSFFENSQITFQAPVAISQISFDKKEPVLNHIFMVGDSAGLIHPLCGNGMAMAIHSAKIISSLLTTQKVNTYSRLELEQQYTKQWSHTFQKRLKVGRWIQNALQNKKITRMGVSIVSTSPYLLKTIIKSTHGTPL</sequence>
<gene>
    <name evidence="2" type="ORF">SAMN06265376_11244</name>
</gene>
<dbReference type="EMBL" id="FZNY01000012">
    <property type="protein sequence ID" value="SNS35463.1"/>
    <property type="molecule type" value="Genomic_DNA"/>
</dbReference>
<dbReference type="Pfam" id="PF01494">
    <property type="entry name" value="FAD_binding_3"/>
    <property type="match status" value="1"/>
</dbReference>
<organism evidence="2 3">
    <name type="scientific">Dokdonia pacifica</name>
    <dbReference type="NCBI Taxonomy" id="1627892"/>
    <lineage>
        <taxon>Bacteria</taxon>
        <taxon>Pseudomonadati</taxon>
        <taxon>Bacteroidota</taxon>
        <taxon>Flavobacteriia</taxon>
        <taxon>Flavobacteriales</taxon>
        <taxon>Flavobacteriaceae</taxon>
        <taxon>Dokdonia</taxon>
    </lineage>
</organism>
<dbReference type="InterPro" id="IPR050407">
    <property type="entry name" value="Geranylgeranyl_reductase"/>
</dbReference>
<dbReference type="GO" id="GO:0071949">
    <property type="term" value="F:FAD binding"/>
    <property type="evidence" value="ECO:0007669"/>
    <property type="project" value="InterPro"/>
</dbReference>
<dbReference type="RefSeq" id="WP_089373901.1">
    <property type="nucleotide sequence ID" value="NZ_BMEP01000011.1"/>
</dbReference>
<proteinExistence type="predicted"/>